<feature type="domain" description="HTH tetR-type" evidence="7">
    <location>
        <begin position="39"/>
        <end position="99"/>
    </location>
</feature>
<dbReference type="InterPro" id="IPR001647">
    <property type="entry name" value="HTH_TetR"/>
</dbReference>
<keyword evidence="4" id="KW-0804">Transcription</keyword>
<dbReference type="InterPro" id="IPR050109">
    <property type="entry name" value="HTH-type_TetR-like_transc_reg"/>
</dbReference>
<dbReference type="Gene3D" id="1.10.357.10">
    <property type="entry name" value="Tetracycline Repressor, domain 2"/>
    <property type="match status" value="1"/>
</dbReference>
<evidence type="ECO:0000256" key="5">
    <source>
        <dbReference type="PROSITE-ProRule" id="PRU00335"/>
    </source>
</evidence>
<reference evidence="8 9" key="1">
    <citation type="journal article" date="2015" name="G3 (Bethesda)">
        <title>Insights into Ongoing Evolution of the Hexachlorocyclohexane Catabolic Pathway from Comparative Genomics of Ten Sphingomonadaceae Strains.</title>
        <authorList>
            <person name="Pearce S.L."/>
            <person name="Oakeshott J.G."/>
            <person name="Pandey G."/>
        </authorList>
    </citation>
    <scope>NUCLEOTIDE SEQUENCE [LARGE SCALE GENOMIC DNA]</scope>
    <source>
        <strain evidence="8 9">LL01</strain>
    </source>
</reference>
<evidence type="ECO:0000256" key="6">
    <source>
        <dbReference type="SAM" id="MobiDB-lite"/>
    </source>
</evidence>
<dbReference type="STRING" id="1420583.V473_09150"/>
<sequence length="234" mass="26826">MMDKDPCQPAVGIGRSHGSHSSISKRRMSARTEGSAEYAFKRKQLFQIAAEHFRRDGFKAARLADIARDTGIDRASVYYYVGSKEELFLGVIENVLDANMADAARLIDDLSLSWVERLHAIYVRMMESYEENYPATFVYIQEQMHHIAEQAPATHQLMIKTRLFDQMLMRIVREAMASGELRSDIPHRLAETALFGMLNWTHRWFTPDGDLSGREVAEAYWSIFSRGMKQPGRS</sequence>
<dbReference type="PATRIC" id="fig|1420583.3.peg.1838"/>
<dbReference type="PANTHER" id="PTHR30055">
    <property type="entry name" value="HTH-TYPE TRANSCRIPTIONAL REGULATOR RUTR"/>
    <property type="match status" value="1"/>
</dbReference>
<evidence type="ECO:0000256" key="1">
    <source>
        <dbReference type="ARBA" id="ARBA00022491"/>
    </source>
</evidence>
<dbReference type="Proteomes" id="UP000052232">
    <property type="component" value="Unassembled WGS sequence"/>
</dbReference>
<evidence type="ECO:0000256" key="3">
    <source>
        <dbReference type="ARBA" id="ARBA00023125"/>
    </source>
</evidence>
<comment type="caution">
    <text evidence="8">The sequence shown here is derived from an EMBL/GenBank/DDBJ whole genome shotgun (WGS) entry which is preliminary data.</text>
</comment>
<dbReference type="InterPro" id="IPR041490">
    <property type="entry name" value="KstR2_TetR_C"/>
</dbReference>
<dbReference type="SUPFAM" id="SSF46689">
    <property type="entry name" value="Homeodomain-like"/>
    <property type="match status" value="1"/>
</dbReference>
<evidence type="ECO:0000256" key="4">
    <source>
        <dbReference type="ARBA" id="ARBA00023163"/>
    </source>
</evidence>
<organism evidence="8 9">
    <name type="scientific">Sphingobium cupriresistens LL01</name>
    <dbReference type="NCBI Taxonomy" id="1420583"/>
    <lineage>
        <taxon>Bacteria</taxon>
        <taxon>Pseudomonadati</taxon>
        <taxon>Pseudomonadota</taxon>
        <taxon>Alphaproteobacteria</taxon>
        <taxon>Sphingomonadales</taxon>
        <taxon>Sphingomonadaceae</taxon>
        <taxon>Sphingobium</taxon>
    </lineage>
</organism>
<feature type="compositionally biased region" description="Low complexity" evidence="6">
    <location>
        <begin position="12"/>
        <end position="22"/>
    </location>
</feature>
<dbReference type="GO" id="GO:0003700">
    <property type="term" value="F:DNA-binding transcription factor activity"/>
    <property type="evidence" value="ECO:0007669"/>
    <property type="project" value="TreeGrafter"/>
</dbReference>
<dbReference type="Pfam" id="PF00440">
    <property type="entry name" value="TetR_N"/>
    <property type="match status" value="1"/>
</dbReference>
<feature type="region of interest" description="Disordered" evidence="6">
    <location>
        <begin position="1"/>
        <end position="27"/>
    </location>
</feature>
<dbReference type="Gene3D" id="1.10.10.60">
    <property type="entry name" value="Homeodomain-like"/>
    <property type="match status" value="1"/>
</dbReference>
<dbReference type="SUPFAM" id="SSF48498">
    <property type="entry name" value="Tetracyclin repressor-like, C-terminal domain"/>
    <property type="match status" value="1"/>
</dbReference>
<evidence type="ECO:0000256" key="2">
    <source>
        <dbReference type="ARBA" id="ARBA00023015"/>
    </source>
</evidence>
<keyword evidence="3 5" id="KW-0238">DNA-binding</keyword>
<dbReference type="Pfam" id="PF17932">
    <property type="entry name" value="TetR_C_24"/>
    <property type="match status" value="1"/>
</dbReference>
<evidence type="ECO:0000313" key="8">
    <source>
        <dbReference type="EMBL" id="KMS58280.1"/>
    </source>
</evidence>
<protein>
    <submittedName>
        <fullName evidence="8">TetR family transcriptional regulator</fullName>
    </submittedName>
</protein>
<dbReference type="InterPro" id="IPR036271">
    <property type="entry name" value="Tet_transcr_reg_TetR-rel_C_sf"/>
</dbReference>
<dbReference type="PROSITE" id="PS50977">
    <property type="entry name" value="HTH_TETR_2"/>
    <property type="match status" value="1"/>
</dbReference>
<dbReference type="AlphaFoldDB" id="A0A0J8AVN6"/>
<dbReference type="InterPro" id="IPR009057">
    <property type="entry name" value="Homeodomain-like_sf"/>
</dbReference>
<evidence type="ECO:0000313" key="9">
    <source>
        <dbReference type="Proteomes" id="UP000052232"/>
    </source>
</evidence>
<name>A0A0J8AVN6_9SPHN</name>
<dbReference type="GO" id="GO:0000976">
    <property type="term" value="F:transcription cis-regulatory region binding"/>
    <property type="evidence" value="ECO:0007669"/>
    <property type="project" value="TreeGrafter"/>
</dbReference>
<evidence type="ECO:0000259" key="7">
    <source>
        <dbReference type="PROSITE" id="PS50977"/>
    </source>
</evidence>
<keyword evidence="9" id="KW-1185">Reference proteome</keyword>
<accession>A0A0J8AVN6</accession>
<gene>
    <name evidence="8" type="ORF">V473_09150</name>
</gene>
<keyword evidence="1" id="KW-0678">Repressor</keyword>
<dbReference type="EMBL" id="JACT01000001">
    <property type="protein sequence ID" value="KMS58280.1"/>
    <property type="molecule type" value="Genomic_DNA"/>
</dbReference>
<dbReference type="PRINTS" id="PR00455">
    <property type="entry name" value="HTHTETR"/>
</dbReference>
<dbReference type="RefSeq" id="WP_244884352.1">
    <property type="nucleotide sequence ID" value="NZ_KQ130434.1"/>
</dbReference>
<keyword evidence="2" id="KW-0805">Transcription regulation</keyword>
<feature type="DNA-binding region" description="H-T-H motif" evidence="5">
    <location>
        <begin position="62"/>
        <end position="81"/>
    </location>
</feature>
<proteinExistence type="predicted"/>
<dbReference type="PANTHER" id="PTHR30055:SF175">
    <property type="entry name" value="HTH-TYPE TRANSCRIPTIONAL REPRESSOR KSTR2"/>
    <property type="match status" value="1"/>
</dbReference>